<evidence type="ECO:0000259" key="2">
    <source>
        <dbReference type="Pfam" id="PF01936"/>
    </source>
</evidence>
<dbReference type="InterPro" id="IPR021139">
    <property type="entry name" value="NYN"/>
</dbReference>
<feature type="compositionally biased region" description="Low complexity" evidence="1">
    <location>
        <begin position="256"/>
        <end position="266"/>
    </location>
</feature>
<accession>A0A550CA99</accession>
<feature type="domain" description="NYN" evidence="2">
    <location>
        <begin position="6"/>
        <end position="139"/>
    </location>
</feature>
<feature type="region of interest" description="Disordered" evidence="1">
    <location>
        <begin position="162"/>
        <end position="277"/>
    </location>
</feature>
<feature type="compositionally biased region" description="Basic and acidic residues" evidence="1">
    <location>
        <begin position="191"/>
        <end position="209"/>
    </location>
</feature>
<dbReference type="GO" id="GO:0005777">
    <property type="term" value="C:peroxisome"/>
    <property type="evidence" value="ECO:0007669"/>
    <property type="project" value="InterPro"/>
</dbReference>
<dbReference type="Gene3D" id="3.40.50.1010">
    <property type="entry name" value="5'-nuclease"/>
    <property type="match status" value="1"/>
</dbReference>
<dbReference type="CDD" id="cd10910">
    <property type="entry name" value="PIN_limkain_b1_N_like"/>
    <property type="match status" value="1"/>
</dbReference>
<dbReference type="GO" id="GO:1905762">
    <property type="term" value="F:CCR4-NOT complex binding"/>
    <property type="evidence" value="ECO:0007669"/>
    <property type="project" value="TreeGrafter"/>
</dbReference>
<protein>
    <submittedName>
        <fullName evidence="3">NYN domain-containing protein</fullName>
    </submittedName>
</protein>
<organism evidence="3 4">
    <name type="scientific">Schizophyllum amplum</name>
    <dbReference type="NCBI Taxonomy" id="97359"/>
    <lineage>
        <taxon>Eukaryota</taxon>
        <taxon>Fungi</taxon>
        <taxon>Dikarya</taxon>
        <taxon>Basidiomycota</taxon>
        <taxon>Agaricomycotina</taxon>
        <taxon>Agaricomycetes</taxon>
        <taxon>Agaricomycetidae</taxon>
        <taxon>Agaricales</taxon>
        <taxon>Schizophyllaceae</taxon>
        <taxon>Schizophyllum</taxon>
    </lineage>
</organism>
<keyword evidence="4" id="KW-1185">Reference proteome</keyword>
<comment type="caution">
    <text evidence="3">The sequence shown here is derived from an EMBL/GenBank/DDBJ whole genome shotgun (WGS) entry which is preliminary data.</text>
</comment>
<proteinExistence type="predicted"/>
<dbReference type="AlphaFoldDB" id="A0A550CA99"/>
<dbReference type="InterPro" id="IPR024768">
    <property type="entry name" value="Marf1"/>
</dbReference>
<dbReference type="Pfam" id="PF01936">
    <property type="entry name" value="NYN"/>
    <property type="match status" value="1"/>
</dbReference>
<feature type="compositionally biased region" description="Polar residues" evidence="1">
    <location>
        <begin position="210"/>
        <end position="250"/>
    </location>
</feature>
<reference evidence="3 4" key="1">
    <citation type="journal article" date="2019" name="New Phytol.">
        <title>Comparative genomics reveals unique wood-decay strategies and fruiting body development in the Schizophyllaceae.</title>
        <authorList>
            <person name="Almasi E."/>
            <person name="Sahu N."/>
            <person name="Krizsan K."/>
            <person name="Balint B."/>
            <person name="Kovacs G.M."/>
            <person name="Kiss B."/>
            <person name="Cseklye J."/>
            <person name="Drula E."/>
            <person name="Henrissat B."/>
            <person name="Nagy I."/>
            <person name="Chovatia M."/>
            <person name="Adam C."/>
            <person name="LaButti K."/>
            <person name="Lipzen A."/>
            <person name="Riley R."/>
            <person name="Grigoriev I.V."/>
            <person name="Nagy L.G."/>
        </authorList>
    </citation>
    <scope>NUCLEOTIDE SEQUENCE [LARGE SCALE GENOMIC DNA]</scope>
    <source>
        <strain evidence="3 4">NL-1724</strain>
    </source>
</reference>
<dbReference type="PANTHER" id="PTHR14379:SF3">
    <property type="entry name" value="MEIOSIS REGULATOR AND MRNA STABILITY FACTOR 1"/>
    <property type="match status" value="1"/>
</dbReference>
<name>A0A550CA99_9AGAR</name>
<gene>
    <name evidence="3" type="ORF">BD626DRAFT_570442</name>
</gene>
<evidence type="ECO:0000313" key="3">
    <source>
        <dbReference type="EMBL" id="TRM61727.1"/>
    </source>
</evidence>
<dbReference type="EMBL" id="VDMD01000015">
    <property type="protein sequence ID" value="TRM61727.1"/>
    <property type="molecule type" value="Genomic_DNA"/>
</dbReference>
<dbReference type="Proteomes" id="UP000320762">
    <property type="component" value="Unassembled WGS sequence"/>
</dbReference>
<evidence type="ECO:0000256" key="1">
    <source>
        <dbReference type="SAM" id="MobiDB-lite"/>
    </source>
</evidence>
<feature type="region of interest" description="Disordered" evidence="1">
    <location>
        <begin position="458"/>
        <end position="479"/>
    </location>
</feature>
<feature type="compositionally biased region" description="Polar residues" evidence="1">
    <location>
        <begin position="467"/>
        <end position="479"/>
    </location>
</feature>
<sequence length="791" mass="85169">MSRAHVGIFWDYENCHFTGGCTGFDIAKNIESIARVHGSVTSFNAYLDPQLCTVPNSMRSELQSTGVALIDCPHNGQKNAADQMLQTDMLLFALDHPAPATIVLISGDRDFAYTTAVLRRRHYNVILMCHSQPGPHKSLLTQVSLHVDWITDILGLKEREYEDKRPILPQTPASPSPRASRHVNSPSMSKRTLERAEFLPVEQLREQSSRRAQPATNLNGLTSTDIPSYETLSSPKLTHTNLPTANNGRTVPSPPSTALSAPSSNSMRKADLRPSPILSTLPPNVAYEVSSIPSPPKPSPAGAISSPVSSINPLQSLHTNWEPLVRILRNFLQEGESRPLRSVVGIKLMLGDQNIFKEAGASTFKEYSSMASAAGIVQMGGEDAQAWIALLEQPASEAHSAADVLITPTYTPATVDHSPVLATCTETAGPDHCTSPPIAAQDAGLSANPSVLKPSALSTASTSSSLNHTSQPTMSPSAVNISSSPFEPLLEILRVSYAKGDYRLCRSSVVNQLLVVNPDAYIRLGMKSFHEYAAAAAAVDIVVLGGAEEDPEAWIALATRYIAESDDPVGHPPRETETQATFLSTGVGIEDRPDARAEGSTSPPTLAAVPVHFLPLMDVMRLLHAAGSSRPRRKELSGRLLRSDRRVYQKAGLPDFKTYIAAATAANLVVTGGTGSEAWVELQSGFGEAVLSSTLPPAHPLLPAAFTPLVQLLQAQLNAGYTRSNRTVINTILRKRHPMLYGKSSTVGKDFADYVYRARRAGVITVGGGEGDEPAWIALQEKWRSNDKTHA</sequence>
<evidence type="ECO:0000313" key="4">
    <source>
        <dbReference type="Proteomes" id="UP000320762"/>
    </source>
</evidence>
<dbReference type="GO" id="GO:0010468">
    <property type="term" value="P:regulation of gene expression"/>
    <property type="evidence" value="ECO:0007669"/>
    <property type="project" value="InterPro"/>
</dbReference>
<dbReference type="GO" id="GO:0004540">
    <property type="term" value="F:RNA nuclease activity"/>
    <property type="evidence" value="ECO:0007669"/>
    <property type="project" value="InterPro"/>
</dbReference>
<dbReference type="PANTHER" id="PTHR14379">
    <property type="entry name" value="LIMKAIN B LKAP"/>
    <property type="match status" value="1"/>
</dbReference>
<dbReference type="STRING" id="97359.A0A550CA99"/>
<dbReference type="OrthoDB" id="549353at2759"/>